<organism evidence="2 3">
    <name type="scientific">Daphnia magna</name>
    <dbReference type="NCBI Taxonomy" id="35525"/>
    <lineage>
        <taxon>Eukaryota</taxon>
        <taxon>Metazoa</taxon>
        <taxon>Ecdysozoa</taxon>
        <taxon>Arthropoda</taxon>
        <taxon>Crustacea</taxon>
        <taxon>Branchiopoda</taxon>
        <taxon>Diplostraca</taxon>
        <taxon>Cladocera</taxon>
        <taxon>Anomopoda</taxon>
        <taxon>Daphniidae</taxon>
        <taxon>Daphnia</taxon>
    </lineage>
</organism>
<dbReference type="Proteomes" id="UP000076858">
    <property type="component" value="Unassembled WGS sequence"/>
</dbReference>
<name>A0A164Z2Y4_9CRUS</name>
<protein>
    <submittedName>
        <fullName evidence="2">Uncharacterized protein</fullName>
    </submittedName>
</protein>
<gene>
    <name evidence="2" type="ORF">APZ42_018468</name>
</gene>
<dbReference type="AlphaFoldDB" id="A0A164Z2Y4"/>
<sequence length="53" mass="5965">MYKRSPSPSVKRNDQWRTTDAGPGPYFLKSKGEGNPQPLQIVSKPNTTDIYLV</sequence>
<feature type="compositionally biased region" description="Polar residues" evidence="1">
    <location>
        <begin position="1"/>
        <end position="10"/>
    </location>
</feature>
<accession>A0A164Z2Y4</accession>
<evidence type="ECO:0000256" key="1">
    <source>
        <dbReference type="SAM" id="MobiDB-lite"/>
    </source>
</evidence>
<keyword evidence="3" id="KW-1185">Reference proteome</keyword>
<dbReference type="EMBL" id="LRGB01000799">
    <property type="protein sequence ID" value="KZS15887.1"/>
    <property type="molecule type" value="Genomic_DNA"/>
</dbReference>
<evidence type="ECO:0000313" key="2">
    <source>
        <dbReference type="EMBL" id="KZS15887.1"/>
    </source>
</evidence>
<evidence type="ECO:0000313" key="3">
    <source>
        <dbReference type="Proteomes" id="UP000076858"/>
    </source>
</evidence>
<feature type="compositionally biased region" description="Polar residues" evidence="1">
    <location>
        <begin position="37"/>
        <end position="53"/>
    </location>
</feature>
<feature type="region of interest" description="Disordered" evidence="1">
    <location>
        <begin position="1"/>
        <end position="53"/>
    </location>
</feature>
<proteinExistence type="predicted"/>
<reference evidence="2 3" key="1">
    <citation type="submission" date="2016-03" db="EMBL/GenBank/DDBJ databases">
        <title>EvidentialGene: Evidence-directed Construction of Genes on Genomes.</title>
        <authorList>
            <person name="Gilbert D.G."/>
            <person name="Choi J.-H."/>
            <person name="Mockaitis K."/>
            <person name="Colbourne J."/>
            <person name="Pfrender M."/>
        </authorList>
    </citation>
    <scope>NUCLEOTIDE SEQUENCE [LARGE SCALE GENOMIC DNA]</scope>
    <source>
        <strain evidence="2 3">Xinb3</strain>
        <tissue evidence="2">Complete organism</tissue>
    </source>
</reference>
<comment type="caution">
    <text evidence="2">The sequence shown here is derived from an EMBL/GenBank/DDBJ whole genome shotgun (WGS) entry which is preliminary data.</text>
</comment>